<reference evidence="3" key="2">
    <citation type="submission" date="2019-10" db="EMBL/GenBank/DDBJ databases">
        <authorList>
            <consortium name="NCBI Pathogen Detection Project"/>
        </authorList>
    </citation>
    <scope>NUCLEOTIDE SEQUENCE</scope>
    <source>
        <strain evidence="3">Salmonella enterica</strain>
    </source>
</reference>
<dbReference type="SUPFAM" id="SSF50044">
    <property type="entry name" value="SH3-domain"/>
    <property type="match status" value="2"/>
</dbReference>
<dbReference type="Gene3D" id="2.30.30.40">
    <property type="entry name" value="SH3 Domains"/>
    <property type="match status" value="1"/>
</dbReference>
<dbReference type="PIRSF" id="PIRSF034961">
    <property type="entry name" value="UCP034961_SH3_2"/>
    <property type="match status" value="1"/>
</dbReference>
<keyword evidence="1" id="KW-0728">SH3 domain</keyword>
<reference evidence="3" key="1">
    <citation type="journal article" date="2018" name="Genome Biol.">
        <title>SKESA: strategic k-mer extension for scrupulous assemblies.</title>
        <authorList>
            <person name="Souvorov A."/>
            <person name="Agarwala R."/>
            <person name="Lipman D.J."/>
        </authorList>
    </citation>
    <scope>NUCLEOTIDE SEQUENCE</scope>
    <source>
        <strain evidence="3">Salmonella enterica</strain>
    </source>
</reference>
<accession>A0A3U4W7T7</accession>
<comment type="caution">
    <text evidence="3">The sequence shown here is derived from an EMBL/GenBank/DDBJ whole genome shotgun (WGS) entry which is preliminary data.</text>
</comment>
<proteinExistence type="predicted"/>
<dbReference type="PROSITE" id="PS50002">
    <property type="entry name" value="SH3"/>
    <property type="match status" value="1"/>
</dbReference>
<gene>
    <name evidence="3" type="ORF">GBX62_23680</name>
</gene>
<organism evidence="3">
    <name type="scientific">Salmonella diarizonae</name>
    <dbReference type="NCBI Taxonomy" id="59204"/>
    <lineage>
        <taxon>Bacteria</taxon>
        <taxon>Pseudomonadati</taxon>
        <taxon>Pseudomonadota</taxon>
        <taxon>Gammaproteobacteria</taxon>
        <taxon>Enterobacterales</taxon>
        <taxon>Enterobacteriaceae</taxon>
        <taxon>Salmonella</taxon>
    </lineage>
</organism>
<evidence type="ECO:0000259" key="2">
    <source>
        <dbReference type="PROSITE" id="PS50002"/>
    </source>
</evidence>
<dbReference type="InterPro" id="IPR001452">
    <property type="entry name" value="SH3_domain"/>
</dbReference>
<evidence type="ECO:0000313" key="3">
    <source>
        <dbReference type="EMBL" id="HAB3966896.1"/>
    </source>
</evidence>
<dbReference type="EMBL" id="DAAGOZ010000064">
    <property type="protein sequence ID" value="HAB3966896.1"/>
    <property type="molecule type" value="Genomic_DNA"/>
</dbReference>
<sequence>MKNAVVTKNYTSAFPDPITLTKNDIAVISHCDLEYPGWVWITHSSGKSGWAPQQIFSTLSSNEVICLEDYTAHELSVSYNEKITVMTSLNGWYWAHKLSGESGWVPEECVNLLGDFIDERSL</sequence>
<feature type="domain" description="SH3" evidence="2">
    <location>
        <begin position="59"/>
        <end position="115"/>
    </location>
</feature>
<protein>
    <submittedName>
        <fullName evidence="3">Ligand-binding protein SH3</fullName>
    </submittedName>
</protein>
<evidence type="ECO:0000256" key="1">
    <source>
        <dbReference type="ARBA" id="ARBA00022443"/>
    </source>
</evidence>
<dbReference type="SMART" id="SM00326">
    <property type="entry name" value="SH3"/>
    <property type="match status" value="2"/>
</dbReference>
<dbReference type="InterPro" id="IPR014593">
    <property type="entry name" value="UCP034961_SH3_2"/>
</dbReference>
<name>A0A3U4W7T7_SALDZ</name>
<dbReference type="AlphaFoldDB" id="A0A3U4W7T7"/>
<dbReference type="InterPro" id="IPR036028">
    <property type="entry name" value="SH3-like_dom_sf"/>
</dbReference>
<dbReference type="Pfam" id="PF07653">
    <property type="entry name" value="SH3_2"/>
    <property type="match status" value="2"/>
</dbReference>